<proteinExistence type="predicted"/>
<dbReference type="Proteomes" id="UP000007801">
    <property type="component" value="Unassembled WGS sequence"/>
</dbReference>
<protein>
    <recommendedName>
        <fullName evidence="3">Protein yippee-like</fullName>
    </recommendedName>
</protein>
<dbReference type="OrthoDB" id="7826393at2759"/>
<dbReference type="GeneID" id="6495676"/>
<keyword evidence="2" id="KW-1185">Reference proteome</keyword>
<evidence type="ECO:0008006" key="3">
    <source>
        <dbReference type="Google" id="ProtNLM"/>
    </source>
</evidence>
<accession>B3MC88</accession>
<dbReference type="OMA" id="KCGMELG"/>
<dbReference type="KEGG" id="dan:6495676"/>
<evidence type="ECO:0000313" key="2">
    <source>
        <dbReference type="Proteomes" id="UP000007801"/>
    </source>
</evidence>
<dbReference type="HOGENOM" id="CLU_2225906_0_0_1"/>
<dbReference type="AlphaFoldDB" id="B3MC88"/>
<organism evidence="1 2">
    <name type="scientific">Drosophila ananassae</name>
    <name type="common">Fruit fly</name>
    <dbReference type="NCBI Taxonomy" id="7217"/>
    <lineage>
        <taxon>Eukaryota</taxon>
        <taxon>Metazoa</taxon>
        <taxon>Ecdysozoa</taxon>
        <taxon>Arthropoda</taxon>
        <taxon>Hexapoda</taxon>
        <taxon>Insecta</taxon>
        <taxon>Pterygota</taxon>
        <taxon>Neoptera</taxon>
        <taxon>Endopterygota</taxon>
        <taxon>Diptera</taxon>
        <taxon>Brachycera</taxon>
        <taxon>Muscomorpha</taxon>
        <taxon>Ephydroidea</taxon>
        <taxon>Drosophilidae</taxon>
        <taxon>Drosophila</taxon>
        <taxon>Sophophora</taxon>
    </lineage>
</organism>
<evidence type="ECO:0000313" key="1">
    <source>
        <dbReference type="EMBL" id="EDV36188.1"/>
    </source>
</evidence>
<sequence>MSGYKVALACLKCGNIISYKSCKVGETHYDVLLTTTYNLHLEDKIRITNGEKFQNVFCSKCGMELGLFCLESDLNQQLKGVTLLQKALLVVYDSYEVPFELP</sequence>
<dbReference type="PhylomeDB" id="B3MC88"/>
<dbReference type="EMBL" id="CH902619">
    <property type="protein sequence ID" value="EDV36188.1"/>
    <property type="molecule type" value="Genomic_DNA"/>
</dbReference>
<dbReference type="InParanoid" id="B3MC88"/>
<reference evidence="1 2" key="1">
    <citation type="journal article" date="2007" name="Nature">
        <title>Evolution of genes and genomes on the Drosophila phylogeny.</title>
        <authorList>
            <consortium name="Drosophila 12 Genomes Consortium"/>
            <person name="Clark A.G."/>
            <person name="Eisen M.B."/>
            <person name="Smith D.R."/>
            <person name="Bergman C.M."/>
            <person name="Oliver B."/>
            <person name="Markow T.A."/>
            <person name="Kaufman T.C."/>
            <person name="Kellis M."/>
            <person name="Gelbart W."/>
            <person name="Iyer V.N."/>
            <person name="Pollard D.A."/>
            <person name="Sackton T.B."/>
            <person name="Larracuente A.M."/>
            <person name="Singh N.D."/>
            <person name="Abad J.P."/>
            <person name="Abt D.N."/>
            <person name="Adryan B."/>
            <person name="Aguade M."/>
            <person name="Akashi H."/>
            <person name="Anderson W.W."/>
            <person name="Aquadro C.F."/>
            <person name="Ardell D.H."/>
            <person name="Arguello R."/>
            <person name="Artieri C.G."/>
            <person name="Barbash D.A."/>
            <person name="Barker D."/>
            <person name="Barsanti P."/>
            <person name="Batterham P."/>
            <person name="Batzoglou S."/>
            <person name="Begun D."/>
            <person name="Bhutkar A."/>
            <person name="Blanco E."/>
            <person name="Bosak S.A."/>
            <person name="Bradley R.K."/>
            <person name="Brand A.D."/>
            <person name="Brent M.R."/>
            <person name="Brooks A.N."/>
            <person name="Brown R.H."/>
            <person name="Butlin R.K."/>
            <person name="Caggese C."/>
            <person name="Calvi B.R."/>
            <person name="Bernardo de Carvalho A."/>
            <person name="Caspi A."/>
            <person name="Castrezana S."/>
            <person name="Celniker S.E."/>
            <person name="Chang J.L."/>
            <person name="Chapple C."/>
            <person name="Chatterji S."/>
            <person name="Chinwalla A."/>
            <person name="Civetta A."/>
            <person name="Clifton S.W."/>
            <person name="Comeron J.M."/>
            <person name="Costello J.C."/>
            <person name="Coyne J.A."/>
            <person name="Daub J."/>
            <person name="David R.G."/>
            <person name="Delcher A.L."/>
            <person name="Delehaunty K."/>
            <person name="Do C.B."/>
            <person name="Ebling H."/>
            <person name="Edwards K."/>
            <person name="Eickbush T."/>
            <person name="Evans J.D."/>
            <person name="Filipski A."/>
            <person name="Findeiss S."/>
            <person name="Freyhult E."/>
            <person name="Fulton L."/>
            <person name="Fulton R."/>
            <person name="Garcia A.C."/>
            <person name="Gardiner A."/>
            <person name="Garfield D.A."/>
            <person name="Garvin B.E."/>
            <person name="Gibson G."/>
            <person name="Gilbert D."/>
            <person name="Gnerre S."/>
            <person name="Godfrey J."/>
            <person name="Good R."/>
            <person name="Gotea V."/>
            <person name="Gravely B."/>
            <person name="Greenberg A.J."/>
            <person name="Griffiths-Jones S."/>
            <person name="Gross S."/>
            <person name="Guigo R."/>
            <person name="Gustafson E.A."/>
            <person name="Haerty W."/>
            <person name="Hahn M.W."/>
            <person name="Halligan D.L."/>
            <person name="Halpern A.L."/>
            <person name="Halter G.M."/>
            <person name="Han M.V."/>
            <person name="Heger A."/>
            <person name="Hillier L."/>
            <person name="Hinrichs A.S."/>
            <person name="Holmes I."/>
            <person name="Hoskins R.A."/>
            <person name="Hubisz M.J."/>
            <person name="Hultmark D."/>
            <person name="Huntley M.A."/>
            <person name="Jaffe D.B."/>
            <person name="Jagadeeshan S."/>
            <person name="Jeck W.R."/>
            <person name="Johnson J."/>
            <person name="Jones C.D."/>
            <person name="Jordan W.C."/>
            <person name="Karpen G.H."/>
            <person name="Kataoka E."/>
            <person name="Keightley P.D."/>
            <person name="Kheradpour P."/>
            <person name="Kirkness E.F."/>
            <person name="Koerich L.B."/>
            <person name="Kristiansen K."/>
            <person name="Kudrna D."/>
            <person name="Kulathinal R.J."/>
            <person name="Kumar S."/>
            <person name="Kwok R."/>
            <person name="Lander E."/>
            <person name="Langley C.H."/>
            <person name="Lapoint R."/>
            <person name="Lazzaro B.P."/>
            <person name="Lee S.J."/>
            <person name="Levesque L."/>
            <person name="Li R."/>
            <person name="Lin C.F."/>
            <person name="Lin M.F."/>
            <person name="Lindblad-Toh K."/>
            <person name="Llopart A."/>
            <person name="Long M."/>
            <person name="Low L."/>
            <person name="Lozovsky E."/>
            <person name="Lu J."/>
            <person name="Luo M."/>
            <person name="Machado C.A."/>
            <person name="Makalowski W."/>
            <person name="Marzo M."/>
            <person name="Matsuda M."/>
            <person name="Matzkin L."/>
            <person name="McAllister B."/>
            <person name="McBride C.S."/>
            <person name="McKernan B."/>
            <person name="McKernan K."/>
            <person name="Mendez-Lago M."/>
            <person name="Minx P."/>
            <person name="Mollenhauer M.U."/>
            <person name="Montooth K."/>
            <person name="Mount S.M."/>
            <person name="Mu X."/>
            <person name="Myers E."/>
            <person name="Negre B."/>
            <person name="Newfeld S."/>
            <person name="Nielsen R."/>
            <person name="Noor M.A."/>
            <person name="O'Grady P."/>
            <person name="Pachter L."/>
            <person name="Papaceit M."/>
            <person name="Parisi M.J."/>
            <person name="Parisi M."/>
            <person name="Parts L."/>
            <person name="Pedersen J.S."/>
            <person name="Pesole G."/>
            <person name="Phillippy A.M."/>
            <person name="Ponting C.P."/>
            <person name="Pop M."/>
            <person name="Porcelli D."/>
            <person name="Powell J.R."/>
            <person name="Prohaska S."/>
            <person name="Pruitt K."/>
            <person name="Puig M."/>
            <person name="Quesneville H."/>
            <person name="Ram K.R."/>
            <person name="Rand D."/>
            <person name="Rasmussen M.D."/>
            <person name="Reed L.K."/>
            <person name="Reenan R."/>
            <person name="Reily A."/>
            <person name="Remington K.A."/>
            <person name="Rieger T.T."/>
            <person name="Ritchie M.G."/>
            <person name="Robin C."/>
            <person name="Rogers Y.H."/>
            <person name="Rohde C."/>
            <person name="Rozas J."/>
            <person name="Rubenfield M.J."/>
            <person name="Ruiz A."/>
            <person name="Russo S."/>
            <person name="Salzberg S.L."/>
            <person name="Sanchez-Gracia A."/>
            <person name="Saranga D.J."/>
            <person name="Sato H."/>
            <person name="Schaeffer S.W."/>
            <person name="Schatz M.C."/>
            <person name="Schlenke T."/>
            <person name="Schwartz R."/>
            <person name="Segarra C."/>
            <person name="Singh R.S."/>
            <person name="Sirot L."/>
            <person name="Sirota M."/>
            <person name="Sisneros N.B."/>
            <person name="Smith C.D."/>
            <person name="Smith T.F."/>
            <person name="Spieth J."/>
            <person name="Stage D.E."/>
            <person name="Stark A."/>
            <person name="Stephan W."/>
            <person name="Strausberg R.L."/>
            <person name="Strempel S."/>
            <person name="Sturgill D."/>
            <person name="Sutton G."/>
            <person name="Sutton G.G."/>
            <person name="Tao W."/>
            <person name="Teichmann S."/>
            <person name="Tobari Y.N."/>
            <person name="Tomimura Y."/>
            <person name="Tsolas J.M."/>
            <person name="Valente V.L."/>
            <person name="Venter E."/>
            <person name="Venter J.C."/>
            <person name="Vicario S."/>
            <person name="Vieira F.G."/>
            <person name="Vilella A.J."/>
            <person name="Villasante A."/>
            <person name="Walenz B."/>
            <person name="Wang J."/>
            <person name="Wasserman M."/>
            <person name="Watts T."/>
            <person name="Wilson D."/>
            <person name="Wilson R.K."/>
            <person name="Wing R.A."/>
            <person name="Wolfner M.F."/>
            <person name="Wong A."/>
            <person name="Wong G.K."/>
            <person name="Wu C.I."/>
            <person name="Wu G."/>
            <person name="Yamamoto D."/>
            <person name="Yang H.P."/>
            <person name="Yang S.P."/>
            <person name="Yorke J.A."/>
            <person name="Yoshida K."/>
            <person name="Zdobnov E."/>
            <person name="Zhang P."/>
            <person name="Zhang Y."/>
            <person name="Zimin A.V."/>
            <person name="Baldwin J."/>
            <person name="Abdouelleil A."/>
            <person name="Abdulkadir J."/>
            <person name="Abebe A."/>
            <person name="Abera B."/>
            <person name="Abreu J."/>
            <person name="Acer S.C."/>
            <person name="Aftuck L."/>
            <person name="Alexander A."/>
            <person name="An P."/>
            <person name="Anderson E."/>
            <person name="Anderson S."/>
            <person name="Arachi H."/>
            <person name="Azer M."/>
            <person name="Bachantsang P."/>
            <person name="Barry A."/>
            <person name="Bayul T."/>
            <person name="Berlin A."/>
            <person name="Bessette D."/>
            <person name="Bloom T."/>
            <person name="Blye J."/>
            <person name="Boguslavskiy L."/>
            <person name="Bonnet C."/>
            <person name="Boukhgalter B."/>
            <person name="Bourzgui I."/>
            <person name="Brown A."/>
            <person name="Cahill P."/>
            <person name="Channer S."/>
            <person name="Cheshatsang Y."/>
            <person name="Chuda L."/>
            <person name="Citroen M."/>
            <person name="Collymore A."/>
            <person name="Cooke P."/>
            <person name="Costello M."/>
            <person name="D'Aco K."/>
            <person name="Daza R."/>
            <person name="De Haan G."/>
            <person name="DeGray S."/>
            <person name="DeMaso C."/>
            <person name="Dhargay N."/>
            <person name="Dooley K."/>
            <person name="Dooley E."/>
            <person name="Doricent M."/>
            <person name="Dorje P."/>
            <person name="Dorjee K."/>
            <person name="Dupes A."/>
            <person name="Elong R."/>
            <person name="Falk J."/>
            <person name="Farina A."/>
            <person name="Faro S."/>
            <person name="Ferguson D."/>
            <person name="Fisher S."/>
            <person name="Foley C.D."/>
            <person name="Franke A."/>
            <person name="Friedrich D."/>
            <person name="Gadbois L."/>
            <person name="Gearin G."/>
            <person name="Gearin C.R."/>
            <person name="Giannoukos G."/>
            <person name="Goode T."/>
            <person name="Graham J."/>
            <person name="Grandbois E."/>
            <person name="Grewal S."/>
            <person name="Gyaltsen K."/>
            <person name="Hafez N."/>
            <person name="Hagos B."/>
            <person name="Hall J."/>
            <person name="Henson C."/>
            <person name="Hollinger A."/>
            <person name="Honan T."/>
            <person name="Huard M.D."/>
            <person name="Hughes L."/>
            <person name="Hurhula B."/>
            <person name="Husby M.E."/>
            <person name="Kamat A."/>
            <person name="Kanga B."/>
            <person name="Kashin S."/>
            <person name="Khazanovich D."/>
            <person name="Kisner P."/>
            <person name="Lance K."/>
            <person name="Lara M."/>
            <person name="Lee W."/>
            <person name="Lennon N."/>
            <person name="Letendre F."/>
            <person name="LeVine R."/>
            <person name="Lipovsky A."/>
            <person name="Liu X."/>
            <person name="Liu J."/>
            <person name="Liu S."/>
            <person name="Lokyitsang T."/>
            <person name="Lokyitsang Y."/>
            <person name="Lubonja R."/>
            <person name="Lui A."/>
            <person name="MacDonald P."/>
            <person name="Magnisalis V."/>
            <person name="Maru K."/>
            <person name="Matthews C."/>
            <person name="McCusker W."/>
            <person name="McDonough S."/>
            <person name="Mehta T."/>
            <person name="Meldrim J."/>
            <person name="Meneus L."/>
            <person name="Mihai O."/>
            <person name="Mihalev A."/>
            <person name="Mihova T."/>
            <person name="Mittelman R."/>
            <person name="Mlenga V."/>
            <person name="Montmayeur A."/>
            <person name="Mulrain L."/>
            <person name="Navidi A."/>
            <person name="Naylor J."/>
            <person name="Negash T."/>
            <person name="Nguyen T."/>
            <person name="Nguyen N."/>
            <person name="Nicol R."/>
            <person name="Norbu C."/>
            <person name="Norbu N."/>
            <person name="Novod N."/>
            <person name="O'Neill B."/>
            <person name="Osman S."/>
            <person name="Markiewicz E."/>
            <person name="Oyono O.L."/>
            <person name="Patti C."/>
            <person name="Phunkhang P."/>
            <person name="Pierre F."/>
            <person name="Priest M."/>
            <person name="Raghuraman S."/>
            <person name="Rege F."/>
            <person name="Reyes R."/>
            <person name="Rise C."/>
            <person name="Rogov P."/>
            <person name="Ross K."/>
            <person name="Ryan E."/>
            <person name="Settipalli S."/>
            <person name="Shea T."/>
            <person name="Sherpa N."/>
            <person name="Shi L."/>
            <person name="Shih D."/>
            <person name="Sparrow T."/>
            <person name="Spaulding J."/>
            <person name="Stalker J."/>
            <person name="Stange-Thomann N."/>
            <person name="Stavropoulos S."/>
            <person name="Stone C."/>
            <person name="Strader C."/>
            <person name="Tesfaye S."/>
            <person name="Thomson T."/>
            <person name="Thoulutsang Y."/>
            <person name="Thoulutsang D."/>
            <person name="Topham K."/>
            <person name="Topping I."/>
            <person name="Tsamla T."/>
            <person name="Vassiliev H."/>
            <person name="Vo A."/>
            <person name="Wangchuk T."/>
            <person name="Wangdi T."/>
            <person name="Weiand M."/>
            <person name="Wilkinson J."/>
            <person name="Wilson A."/>
            <person name="Yadav S."/>
            <person name="Young G."/>
            <person name="Yu Q."/>
            <person name="Zembek L."/>
            <person name="Zhong D."/>
            <person name="Zimmer A."/>
            <person name="Zwirko Z."/>
            <person name="Jaffe D.B."/>
            <person name="Alvarez P."/>
            <person name="Brockman W."/>
            <person name="Butler J."/>
            <person name="Chin C."/>
            <person name="Gnerre S."/>
            <person name="Grabherr M."/>
            <person name="Kleber M."/>
            <person name="Mauceli E."/>
            <person name="MacCallum I."/>
        </authorList>
    </citation>
    <scope>NUCLEOTIDE SEQUENCE [LARGE SCALE GENOMIC DNA]</scope>
    <source>
        <strain evidence="2">Tucson 14024-0371.13</strain>
    </source>
</reference>
<gene>
    <name evidence="1" type="primary">Dana\GF12830</name>
    <name evidence="1" type="synonym">dana_GLEANR_12848</name>
    <name evidence="1" type="ORF">GF12830</name>
</gene>
<dbReference type="STRING" id="7217.B3MC88"/>
<name>B3MC88_DROAN</name>